<dbReference type="OrthoDB" id="6367129at2"/>
<dbReference type="RefSeq" id="WP_114833419.1">
    <property type="nucleotide sequence ID" value="NZ_LR699114.1"/>
</dbReference>
<sequence>MAISAAEEKYMPREHDFYRKHYHHVIYVLMTVIVLMIIAVGVVFFQMLKRPLPAFHAVQPDGDRMVLTPYLQPNLLPETLLQWGSKAATVAYTFDFSRFREQLALARPYFTEAGWADYQGSVSGLLDTIWENKLFINGVVAGTPVISNQGPLPGKDYAWRVQIPFLVTYQSANTTTKRDFFVVLTIVRVPTYKNPQGIGIDQFVMVPR</sequence>
<comment type="caution">
    <text evidence="2">The sequence shown here is derived from an EMBL/GenBank/DDBJ whole genome shotgun (WGS) entry which is preliminary data.</text>
</comment>
<name>A0A370GY86_9COXI</name>
<evidence type="ECO:0000313" key="3">
    <source>
        <dbReference type="Proteomes" id="UP000254720"/>
    </source>
</evidence>
<dbReference type="AlphaFoldDB" id="A0A370GY86"/>
<reference evidence="2 3" key="1">
    <citation type="submission" date="2018-07" db="EMBL/GenBank/DDBJ databases">
        <title>Genomic Encyclopedia of Type Strains, Phase IV (KMG-IV): sequencing the most valuable type-strain genomes for metagenomic binning, comparative biology and taxonomic classification.</title>
        <authorList>
            <person name="Goeker M."/>
        </authorList>
    </citation>
    <scope>NUCLEOTIDE SEQUENCE [LARGE SCALE GENOMIC DNA]</scope>
    <source>
        <strain evidence="2 3">DSM 16500</strain>
    </source>
</reference>
<dbReference type="InterPro" id="IPR021055">
    <property type="entry name" value="T4BSS_IcmL/DotI"/>
</dbReference>
<evidence type="ECO:0000313" key="2">
    <source>
        <dbReference type="EMBL" id="RDI48612.1"/>
    </source>
</evidence>
<keyword evidence="3" id="KW-1185">Reference proteome</keyword>
<proteinExistence type="predicted"/>
<protein>
    <submittedName>
        <fullName evidence="2">Intracellular multiplication protein IcmL</fullName>
    </submittedName>
</protein>
<keyword evidence="1" id="KW-1133">Transmembrane helix</keyword>
<feature type="transmembrane region" description="Helical" evidence="1">
    <location>
        <begin position="25"/>
        <end position="45"/>
    </location>
</feature>
<organism evidence="2 3">
    <name type="scientific">Aquicella lusitana</name>
    <dbReference type="NCBI Taxonomy" id="254246"/>
    <lineage>
        <taxon>Bacteria</taxon>
        <taxon>Pseudomonadati</taxon>
        <taxon>Pseudomonadota</taxon>
        <taxon>Gammaproteobacteria</taxon>
        <taxon>Legionellales</taxon>
        <taxon>Coxiellaceae</taxon>
        <taxon>Aquicella</taxon>
    </lineage>
</organism>
<dbReference type="Pfam" id="PF11393">
    <property type="entry name" value="T4BSS_DotI_IcmL"/>
    <property type="match status" value="1"/>
</dbReference>
<dbReference type="CDD" id="cd16385">
    <property type="entry name" value="IcmL"/>
    <property type="match status" value="1"/>
</dbReference>
<keyword evidence="1" id="KW-0812">Transmembrane</keyword>
<gene>
    <name evidence="2" type="ORF">C8D86_10240</name>
</gene>
<accession>A0A370GY86</accession>
<keyword evidence="1" id="KW-0472">Membrane</keyword>
<dbReference type="Proteomes" id="UP000254720">
    <property type="component" value="Unassembled WGS sequence"/>
</dbReference>
<dbReference type="EMBL" id="QQAX01000002">
    <property type="protein sequence ID" value="RDI48612.1"/>
    <property type="molecule type" value="Genomic_DNA"/>
</dbReference>
<evidence type="ECO:0000256" key="1">
    <source>
        <dbReference type="SAM" id="Phobius"/>
    </source>
</evidence>